<organism evidence="1 2">
    <name type="scientific">Fulvivirga kasyanovii</name>
    <dbReference type="NCBI Taxonomy" id="396812"/>
    <lineage>
        <taxon>Bacteria</taxon>
        <taxon>Pseudomonadati</taxon>
        <taxon>Bacteroidota</taxon>
        <taxon>Cytophagia</taxon>
        <taxon>Cytophagales</taxon>
        <taxon>Fulvivirgaceae</taxon>
        <taxon>Fulvivirga</taxon>
    </lineage>
</organism>
<accession>A0ABW9RQU6</accession>
<dbReference type="Pfam" id="PF16271">
    <property type="entry name" value="DUF4924"/>
    <property type="match status" value="1"/>
</dbReference>
<evidence type="ECO:0000313" key="1">
    <source>
        <dbReference type="EMBL" id="MTI26401.1"/>
    </source>
</evidence>
<keyword evidence="2" id="KW-1185">Reference proteome</keyword>
<protein>
    <submittedName>
        <fullName evidence="1">DUF4924 family protein</fullName>
    </submittedName>
</protein>
<dbReference type="RefSeq" id="WP_155173415.1">
    <property type="nucleotide sequence ID" value="NZ_BAAAFL010000068.1"/>
</dbReference>
<gene>
    <name evidence="1" type="ORF">E1163_15695</name>
</gene>
<dbReference type="EMBL" id="SMLW01000579">
    <property type="protein sequence ID" value="MTI26401.1"/>
    <property type="molecule type" value="Genomic_DNA"/>
</dbReference>
<dbReference type="Proteomes" id="UP000798808">
    <property type="component" value="Unassembled WGS sequence"/>
</dbReference>
<dbReference type="InterPro" id="IPR032574">
    <property type="entry name" value="DUF4924"/>
</dbReference>
<comment type="caution">
    <text evidence="1">The sequence shown here is derived from an EMBL/GenBank/DDBJ whole genome shotgun (WGS) entry which is preliminary data.</text>
</comment>
<reference evidence="1 2" key="1">
    <citation type="submission" date="2019-02" db="EMBL/GenBank/DDBJ databases">
        <authorList>
            <person name="Goldberg S.R."/>
            <person name="Haltli B.A."/>
            <person name="Correa H."/>
            <person name="Russell K.G."/>
        </authorList>
    </citation>
    <scope>NUCLEOTIDE SEQUENCE [LARGE SCALE GENOMIC DNA]</scope>
    <source>
        <strain evidence="1 2">JCM 16186</strain>
    </source>
</reference>
<evidence type="ECO:0000313" key="2">
    <source>
        <dbReference type="Proteomes" id="UP000798808"/>
    </source>
</evidence>
<proteinExistence type="predicted"/>
<name>A0ABW9RQU6_9BACT</name>
<sequence length="177" mass="20706">MNIAENKKRNNISEYIIHMYQTEDLIRVYDFDMEQIKKYVIKHIPAEEGEKEEISKWYADIMEKMKTEGIEEKGHLDEVQDYVTQLSQIMNELKESDKSFQKIYSAAKPHIDESISFSNGFIKEEVQACLNGIYGLLLARLNGRQVPEEVMAGINTFGDVLSYLTYKYKQKNFLNDN</sequence>